<sequence>MADDKKKESSAFSSINRPTAGAREQKDLPAGEHPIQLYSLATPNGIKVTTLLIELGLAFDAYKINIMKGEQFWSGFVDINPNSKIPALVDKNGPNGQSVNVFESGNILLYLAEKTGRFIPSDPVKRVECLNWLFHQMGAGPYFGQFGHFYKYANEKIPYAIDRYTMETQRLLSVLDQALEGKEWLVGDELTIADFAWIPWVRCIETGYNAKEHVGLDNYKNVAAWCDRWLARPAVAEGLKINAWAPDAYANYHTDGTTSIKVTNEELAKKKEEEAAEQK</sequence>
<dbReference type="SFLD" id="SFLDG01151">
    <property type="entry name" value="Main.2:_Nu-like"/>
    <property type="match status" value="1"/>
</dbReference>
<evidence type="ECO:0000259" key="5">
    <source>
        <dbReference type="PROSITE" id="PS50405"/>
    </source>
</evidence>
<dbReference type="Pfam" id="PF02798">
    <property type="entry name" value="GST_N"/>
    <property type="match status" value="1"/>
</dbReference>
<protein>
    <recommendedName>
        <fullName evidence="7">Glutathione transferase</fullName>
    </recommendedName>
</protein>
<dbReference type="PROSITE" id="PS50405">
    <property type="entry name" value="GST_CTER"/>
    <property type="match status" value="1"/>
</dbReference>
<evidence type="ECO:0000313" key="6">
    <source>
        <dbReference type="EMBL" id="CAE2273046.1"/>
    </source>
</evidence>
<dbReference type="PROSITE" id="PS50404">
    <property type="entry name" value="GST_NTER"/>
    <property type="match status" value="1"/>
</dbReference>
<dbReference type="Pfam" id="PF00043">
    <property type="entry name" value="GST_C"/>
    <property type="match status" value="1"/>
</dbReference>
<evidence type="ECO:0000256" key="3">
    <source>
        <dbReference type="SAM" id="MobiDB-lite"/>
    </source>
</evidence>
<dbReference type="SFLD" id="SFLDS00019">
    <property type="entry name" value="Glutathione_Transferase_(cytos"/>
    <property type="match status" value="1"/>
</dbReference>
<gene>
    <name evidence="6" type="ORF">NAES01612_LOCUS2082</name>
</gene>
<dbReference type="AlphaFoldDB" id="A0A7S4JSJ9"/>
<dbReference type="PANTHER" id="PTHR44051">
    <property type="entry name" value="GLUTATHIONE S-TRANSFERASE-RELATED"/>
    <property type="match status" value="1"/>
</dbReference>
<evidence type="ECO:0008006" key="7">
    <source>
        <dbReference type="Google" id="ProtNLM"/>
    </source>
</evidence>
<dbReference type="PANTHER" id="PTHR44051:SF8">
    <property type="entry name" value="GLUTATHIONE S-TRANSFERASE GSTA"/>
    <property type="match status" value="1"/>
</dbReference>
<dbReference type="Gene3D" id="1.20.1050.10">
    <property type="match status" value="1"/>
</dbReference>
<comment type="similarity">
    <text evidence="1 2">Belongs to the GST superfamily.</text>
</comment>
<dbReference type="InterPro" id="IPR010987">
    <property type="entry name" value="Glutathione-S-Trfase_C-like"/>
</dbReference>
<evidence type="ECO:0000256" key="1">
    <source>
        <dbReference type="ARBA" id="ARBA00007409"/>
    </source>
</evidence>
<dbReference type="InterPro" id="IPR004046">
    <property type="entry name" value="GST_C"/>
</dbReference>
<feature type="region of interest" description="Disordered" evidence="3">
    <location>
        <begin position="1"/>
        <end position="28"/>
    </location>
</feature>
<dbReference type="SUPFAM" id="SSF47616">
    <property type="entry name" value="GST C-terminal domain-like"/>
    <property type="match status" value="1"/>
</dbReference>
<dbReference type="SFLD" id="SFLDG00358">
    <property type="entry name" value="Main_(cytGST)"/>
    <property type="match status" value="1"/>
</dbReference>
<feature type="domain" description="GST C-terminal" evidence="5">
    <location>
        <begin position="100"/>
        <end position="250"/>
    </location>
</feature>
<accession>A0A7S4JSJ9</accession>
<evidence type="ECO:0000259" key="4">
    <source>
        <dbReference type="PROSITE" id="PS50404"/>
    </source>
</evidence>
<dbReference type="InterPro" id="IPR004045">
    <property type="entry name" value="Glutathione_S-Trfase_N"/>
</dbReference>
<dbReference type="CDD" id="cd03048">
    <property type="entry name" value="GST_N_Ure2p_like"/>
    <property type="match status" value="1"/>
</dbReference>
<dbReference type="Gene3D" id="3.40.30.10">
    <property type="entry name" value="Glutaredoxin"/>
    <property type="match status" value="1"/>
</dbReference>
<dbReference type="InterPro" id="IPR040079">
    <property type="entry name" value="Glutathione_S-Trfase"/>
</dbReference>
<evidence type="ECO:0000256" key="2">
    <source>
        <dbReference type="RuleBase" id="RU003494"/>
    </source>
</evidence>
<dbReference type="InterPro" id="IPR036282">
    <property type="entry name" value="Glutathione-S-Trfase_C_sf"/>
</dbReference>
<proteinExistence type="inferred from homology"/>
<dbReference type="InterPro" id="IPR036249">
    <property type="entry name" value="Thioredoxin-like_sf"/>
</dbReference>
<name>A0A7S4JSJ9_9EUKA</name>
<dbReference type="SUPFAM" id="SSF52833">
    <property type="entry name" value="Thioredoxin-like"/>
    <property type="match status" value="1"/>
</dbReference>
<dbReference type="EMBL" id="HBKR01003094">
    <property type="protein sequence ID" value="CAE2273046.1"/>
    <property type="molecule type" value="Transcribed_RNA"/>
</dbReference>
<feature type="domain" description="GST N-terminal" evidence="4">
    <location>
        <begin position="32"/>
        <end position="119"/>
    </location>
</feature>
<reference evidence="6" key="1">
    <citation type="submission" date="2021-01" db="EMBL/GenBank/DDBJ databases">
        <authorList>
            <person name="Corre E."/>
            <person name="Pelletier E."/>
            <person name="Niang G."/>
            <person name="Scheremetjew M."/>
            <person name="Finn R."/>
            <person name="Kale V."/>
            <person name="Holt S."/>
            <person name="Cochrane G."/>
            <person name="Meng A."/>
            <person name="Brown T."/>
            <person name="Cohen L."/>
        </authorList>
    </citation>
    <scope>NUCLEOTIDE SEQUENCE</scope>
    <source>
        <strain evidence="6">SoJaBio B1-5/56/2</strain>
    </source>
</reference>
<organism evidence="6">
    <name type="scientific">Paramoeba aestuarina</name>
    <dbReference type="NCBI Taxonomy" id="180227"/>
    <lineage>
        <taxon>Eukaryota</taxon>
        <taxon>Amoebozoa</taxon>
        <taxon>Discosea</taxon>
        <taxon>Flabellinia</taxon>
        <taxon>Dactylopodida</taxon>
        <taxon>Paramoebidae</taxon>
        <taxon>Paramoeba</taxon>
    </lineage>
</organism>